<gene>
    <name evidence="1" type="ORF">J2W69_003122</name>
</gene>
<organism evidence="1 2">
    <name type="scientific">Rheinheimera soli</name>
    <dbReference type="NCBI Taxonomy" id="443616"/>
    <lineage>
        <taxon>Bacteria</taxon>
        <taxon>Pseudomonadati</taxon>
        <taxon>Pseudomonadota</taxon>
        <taxon>Gammaproteobacteria</taxon>
        <taxon>Chromatiales</taxon>
        <taxon>Chromatiaceae</taxon>
        <taxon>Rheinheimera</taxon>
    </lineage>
</organism>
<name>A0ABU1W2G8_9GAMM</name>
<dbReference type="InterPro" id="IPR021223">
    <property type="entry name" value="AbiGi"/>
</dbReference>
<accession>A0ABU1W2G8</accession>
<dbReference type="Proteomes" id="UP001257909">
    <property type="component" value="Unassembled WGS sequence"/>
</dbReference>
<dbReference type="Pfam" id="PF10899">
    <property type="entry name" value="AbiGi"/>
    <property type="match status" value="1"/>
</dbReference>
<evidence type="ECO:0008006" key="3">
    <source>
        <dbReference type="Google" id="ProtNLM"/>
    </source>
</evidence>
<protein>
    <recommendedName>
        <fullName evidence="3">Abortive phage resistance protein AbiGi, antitoxin</fullName>
    </recommendedName>
</protein>
<reference evidence="1 2" key="1">
    <citation type="submission" date="2023-07" db="EMBL/GenBank/DDBJ databases">
        <title>Sorghum-associated microbial communities from plants grown in Nebraska, USA.</title>
        <authorList>
            <person name="Schachtman D."/>
        </authorList>
    </citation>
    <scope>NUCLEOTIDE SEQUENCE [LARGE SCALE GENOMIC DNA]</scope>
    <source>
        <strain evidence="1 2">4138</strain>
    </source>
</reference>
<evidence type="ECO:0000313" key="2">
    <source>
        <dbReference type="Proteomes" id="UP001257909"/>
    </source>
</evidence>
<proteinExistence type="predicted"/>
<comment type="caution">
    <text evidence="1">The sequence shown here is derived from an EMBL/GenBank/DDBJ whole genome shotgun (WGS) entry which is preliminary data.</text>
</comment>
<sequence length="245" mass="28879">MKPKSQTLFHFTKNLELVKKILTEGFWPRYCLEDLTWYMQSNFYTAFPMVCFCDIPLSRIKDHVDFYGSYGIGVTKEWALLSRLNPVSYLSNTSNYGFSVTNMYKNFDHTAKTVYYEKFGADLNVILSHFKPLNGTMNIGGNFISKDFYQENEWRYVPYSEDIQQWLSKEIFFDVSQLEVYNLKIKDRFSLKLTPKDIRYIFVKQDADIPEIINFIQSNLDNYSNAELKILMSRVTSLQSITDDL</sequence>
<dbReference type="RefSeq" id="WP_310280119.1">
    <property type="nucleotide sequence ID" value="NZ_JAVDWR010000013.1"/>
</dbReference>
<keyword evidence="2" id="KW-1185">Reference proteome</keyword>
<evidence type="ECO:0000313" key="1">
    <source>
        <dbReference type="EMBL" id="MDR7122164.1"/>
    </source>
</evidence>
<dbReference type="EMBL" id="JAVDWR010000013">
    <property type="protein sequence ID" value="MDR7122164.1"/>
    <property type="molecule type" value="Genomic_DNA"/>
</dbReference>